<feature type="transmembrane region" description="Helical" evidence="6">
    <location>
        <begin position="413"/>
        <end position="433"/>
    </location>
</feature>
<keyword evidence="2" id="KW-1003">Cell membrane</keyword>
<dbReference type="SUPFAM" id="SSF82689">
    <property type="entry name" value="Mechanosensitive channel protein MscS (YggB), C-terminal domain"/>
    <property type="match status" value="1"/>
</dbReference>
<dbReference type="InterPro" id="IPR014710">
    <property type="entry name" value="RmlC-like_jellyroll"/>
</dbReference>
<dbReference type="RefSeq" id="WP_086487581.1">
    <property type="nucleotide sequence ID" value="NZ_MSLT01000012.1"/>
</dbReference>
<evidence type="ECO:0000256" key="1">
    <source>
        <dbReference type="ARBA" id="ARBA00004651"/>
    </source>
</evidence>
<dbReference type="SUPFAM" id="SSF51206">
    <property type="entry name" value="cAMP-binding domain-like"/>
    <property type="match status" value="1"/>
</dbReference>
<dbReference type="AlphaFoldDB" id="A0A251X8D8"/>
<dbReference type="PROSITE" id="PS00889">
    <property type="entry name" value="CNMP_BINDING_2"/>
    <property type="match status" value="1"/>
</dbReference>
<dbReference type="CDD" id="cd00038">
    <property type="entry name" value="CAP_ED"/>
    <property type="match status" value="1"/>
</dbReference>
<evidence type="ECO:0000313" key="8">
    <source>
        <dbReference type="EMBL" id="OUD13802.1"/>
    </source>
</evidence>
<feature type="transmembrane region" description="Helical" evidence="6">
    <location>
        <begin position="546"/>
        <end position="566"/>
    </location>
</feature>
<dbReference type="InterPro" id="IPR010920">
    <property type="entry name" value="LSM_dom_sf"/>
</dbReference>
<feature type="transmembrane region" description="Helical" evidence="6">
    <location>
        <begin position="485"/>
        <end position="504"/>
    </location>
</feature>
<dbReference type="Pfam" id="PF00027">
    <property type="entry name" value="cNMP_binding"/>
    <property type="match status" value="1"/>
</dbReference>
<evidence type="ECO:0000313" key="9">
    <source>
        <dbReference type="Proteomes" id="UP000194798"/>
    </source>
</evidence>
<dbReference type="SMART" id="SM00100">
    <property type="entry name" value="cNMP"/>
    <property type="match status" value="1"/>
</dbReference>
<accession>A0A251X8D8</accession>
<dbReference type="EMBL" id="MSLT01000012">
    <property type="protein sequence ID" value="OUD13802.1"/>
    <property type="molecule type" value="Genomic_DNA"/>
</dbReference>
<evidence type="ECO:0000256" key="5">
    <source>
        <dbReference type="ARBA" id="ARBA00023136"/>
    </source>
</evidence>
<dbReference type="Gene3D" id="1.10.287.1260">
    <property type="match status" value="1"/>
</dbReference>
<comment type="subcellular location">
    <subcellularLocation>
        <location evidence="6">Cell inner membrane</location>
        <topology evidence="6">Multi-pass membrane protein</topology>
    </subcellularLocation>
    <subcellularLocation>
        <location evidence="1">Cell membrane</location>
        <topology evidence="1">Multi-pass membrane protein</topology>
    </subcellularLocation>
</comment>
<keyword evidence="3 6" id="KW-0812">Transmembrane</keyword>
<dbReference type="Proteomes" id="UP000194798">
    <property type="component" value="Unassembled WGS sequence"/>
</dbReference>
<dbReference type="InterPro" id="IPR000595">
    <property type="entry name" value="cNMP-bd_dom"/>
</dbReference>
<keyword evidence="6" id="KW-0997">Cell inner membrane</keyword>
<dbReference type="InterPro" id="IPR023408">
    <property type="entry name" value="MscS_beta-dom_sf"/>
</dbReference>
<dbReference type="InterPro" id="IPR018488">
    <property type="entry name" value="cNMP-bd_CS"/>
</dbReference>
<proteinExistence type="inferred from homology"/>
<dbReference type="InterPro" id="IPR045275">
    <property type="entry name" value="MscS_archaea/bacteria_type"/>
</dbReference>
<keyword evidence="6" id="KW-0406">Ion transport</keyword>
<keyword evidence="6" id="KW-0407">Ion channel</keyword>
<dbReference type="PROSITE" id="PS50042">
    <property type="entry name" value="CNMP_BINDING_3"/>
    <property type="match status" value="1"/>
</dbReference>
<dbReference type="PANTHER" id="PTHR30221:SF1">
    <property type="entry name" value="SMALL-CONDUCTANCE MECHANOSENSITIVE CHANNEL"/>
    <property type="match status" value="1"/>
</dbReference>
<feature type="transmembrane region" description="Helical" evidence="6">
    <location>
        <begin position="516"/>
        <end position="540"/>
    </location>
</feature>
<dbReference type="Gene3D" id="3.40.50.2300">
    <property type="match status" value="2"/>
</dbReference>
<dbReference type="Gene3D" id="3.30.70.100">
    <property type="match status" value="1"/>
</dbReference>
<keyword evidence="9" id="KW-1185">Reference proteome</keyword>
<dbReference type="GO" id="GO:0005886">
    <property type="term" value="C:plasma membrane"/>
    <property type="evidence" value="ECO:0007669"/>
    <property type="project" value="UniProtKB-SubCell"/>
</dbReference>
<dbReference type="SUPFAM" id="SSF53822">
    <property type="entry name" value="Periplasmic binding protein-like I"/>
    <property type="match status" value="1"/>
</dbReference>
<organism evidence="8 9">
    <name type="scientific">Thioflexithrix psekupsensis</name>
    <dbReference type="NCBI Taxonomy" id="1570016"/>
    <lineage>
        <taxon>Bacteria</taxon>
        <taxon>Pseudomonadati</taxon>
        <taxon>Pseudomonadota</taxon>
        <taxon>Gammaproteobacteria</taxon>
        <taxon>Thiotrichales</taxon>
        <taxon>Thioflexithrix</taxon>
    </lineage>
</organism>
<dbReference type="GO" id="GO:0008381">
    <property type="term" value="F:mechanosensitive monoatomic ion channel activity"/>
    <property type="evidence" value="ECO:0007669"/>
    <property type="project" value="InterPro"/>
</dbReference>
<dbReference type="PRINTS" id="PR00103">
    <property type="entry name" value="CAMPKINASE"/>
</dbReference>
<dbReference type="InterPro" id="IPR028082">
    <property type="entry name" value="Peripla_BP_I"/>
</dbReference>
<dbReference type="InterPro" id="IPR006685">
    <property type="entry name" value="MscS_channel_2nd"/>
</dbReference>
<dbReference type="InterPro" id="IPR018490">
    <property type="entry name" value="cNMP-bd_dom_sf"/>
</dbReference>
<evidence type="ECO:0000256" key="2">
    <source>
        <dbReference type="ARBA" id="ARBA00022475"/>
    </source>
</evidence>
<evidence type="ECO:0000256" key="3">
    <source>
        <dbReference type="ARBA" id="ARBA00022692"/>
    </source>
</evidence>
<comment type="subunit">
    <text evidence="6">Homoheptamer.</text>
</comment>
<dbReference type="OrthoDB" id="9775207at2"/>
<comment type="caution">
    <text evidence="8">The sequence shown here is derived from an EMBL/GenBank/DDBJ whole genome shotgun (WGS) entry which is preliminary data.</text>
</comment>
<name>A0A251X8D8_9GAMM</name>
<dbReference type="InterPro" id="IPR011066">
    <property type="entry name" value="MscS_channel_C_sf"/>
</dbReference>
<dbReference type="SUPFAM" id="SSF50182">
    <property type="entry name" value="Sm-like ribonucleoproteins"/>
    <property type="match status" value="1"/>
</dbReference>
<feature type="domain" description="Cyclic nucleotide-binding" evidence="7">
    <location>
        <begin position="754"/>
        <end position="874"/>
    </location>
</feature>
<evidence type="ECO:0000256" key="4">
    <source>
        <dbReference type="ARBA" id="ARBA00022989"/>
    </source>
</evidence>
<keyword evidence="5 6" id="KW-0472">Membrane</keyword>
<feature type="transmembrane region" description="Helical" evidence="6">
    <location>
        <begin position="445"/>
        <end position="465"/>
    </location>
</feature>
<keyword evidence="4 6" id="KW-1133">Transmembrane helix</keyword>
<comment type="caution">
    <text evidence="6">Lacks conserved residue(s) required for the propagation of feature annotation.</text>
</comment>
<reference evidence="8 9" key="1">
    <citation type="submission" date="2016-12" db="EMBL/GenBank/DDBJ databases">
        <title>Thioflexothrix psekupsii D3 genome sequencing and assembly.</title>
        <authorList>
            <person name="Fomenkov A."/>
            <person name="Vincze T."/>
            <person name="Grabovich M."/>
            <person name="Anton B.P."/>
            <person name="Dubinina G."/>
            <person name="Orlova M."/>
            <person name="Belousova E."/>
            <person name="Roberts R.J."/>
        </authorList>
    </citation>
    <scope>NUCLEOTIDE SEQUENCE [LARGE SCALE GENOMIC DNA]</scope>
    <source>
        <strain evidence="8">D3</strain>
    </source>
</reference>
<dbReference type="PANTHER" id="PTHR30221">
    <property type="entry name" value="SMALL-CONDUCTANCE MECHANOSENSITIVE CHANNEL"/>
    <property type="match status" value="1"/>
</dbReference>
<sequence length="911" mass="104169">MIEQLKKDKTTELLFLFTQADFGARLASRLFEEKLTVTLIAPDAYASAAFQETFAPSFKRGEHHPELYISTPLIFAAGNQELQIFQDRYILAYKEKPDWRAAFAFDAIDVAVTALKQAQIEGKTKTRAADRQKIRESIASFRYRHRAIHGITGLNYFNEQGDVTKTNRMALFRPESGQLVPAFAQLQILTNDNNEDIAEFEYKQQTDNFLKVGNEYLRKINIVYTGVKLERIHDLDVKNLTAELEFKLWFRFNKNVEPEQITFINAVENVTLGEPLIRIDNDVNYRLYHVKGKFKLDFLLNPPEFNHHYLGVSFNNSYYGYNELIYVTDMLGMGLTEDYVEELLAIYQQQRLLSPSLGWVVYDVQFFQDFIHRNLLGHPDYLNASDGLKFSRFNLALTLRKDEINFANYFNTFWLIPIITSIILMLVIVLFMQQHYTGIAKMKKTIWFIKLILIYALLFFAEITLTKYAFTVGSFFELGLKTISILWWFTSAFFINSALLQFVWQPIERRTQRPIPGVLTGMISFLIYLLAIFAIIAFVFDRQITGLLATSGILAMIIGLAVQLNISNIFSGIALNLERPFRVGDWVQIKEYPEGQVIDMTWRSTRIKTRNNILLCVPNSLAAESTVLNFSQPNSPYRLNVKVFIDASHSPERVRKILLDACYTSDGILSDPAPAVLFPEINEGIACYLIACSLSDYSKRPVINHTLWLKIWINLNQAGIYPAIQKQHIFWQSELPKKTGVIENPLQLINVIDIFTPLSPLMKQKLISNLSAHYLAANKIVVEQGQSGDSLFIIAEGVVSVLVNADKGQKIEVARLGSGSFFGEMALLTGEDRSATIRTLTDTTLFEITKADFAPFIASTPEISTVISKILVQRQQATQLHLGQQFTLEVVHEDNFVERMRHKILAFFDMI</sequence>
<dbReference type="Gene3D" id="2.30.30.60">
    <property type="match status" value="1"/>
</dbReference>
<comment type="function">
    <text evidence="6">Mechanosensitive channel that participates in the regulation of osmotic pressure changes within the cell, opening in response to stretch forces in the membrane lipid bilayer, without the need for other proteins. Contributes to normal resistance to hypoosmotic shock. Forms an ion channel of 1.0 nanosiemens conductance with a slight preference for anions.</text>
</comment>
<evidence type="ECO:0000256" key="6">
    <source>
        <dbReference type="RuleBase" id="RU369025"/>
    </source>
</evidence>
<protein>
    <recommendedName>
        <fullName evidence="6">Small-conductance mechanosensitive channel</fullName>
    </recommendedName>
</protein>
<gene>
    <name evidence="8" type="ORF">TPSD3_05465</name>
</gene>
<dbReference type="Gene3D" id="2.60.120.10">
    <property type="entry name" value="Jelly Rolls"/>
    <property type="match status" value="1"/>
</dbReference>
<keyword evidence="6" id="KW-0813">Transport</keyword>
<dbReference type="Pfam" id="PF00924">
    <property type="entry name" value="MS_channel_2nd"/>
    <property type="match status" value="1"/>
</dbReference>
<comment type="similarity">
    <text evidence="6">Belongs to the MscS (TC 1.A.23) family.</text>
</comment>
<evidence type="ECO:0000259" key="7">
    <source>
        <dbReference type="PROSITE" id="PS50042"/>
    </source>
</evidence>
<dbReference type="PROSITE" id="PS00888">
    <property type="entry name" value="CNMP_BINDING_1"/>
    <property type="match status" value="1"/>
</dbReference>